<evidence type="ECO:0000259" key="1">
    <source>
        <dbReference type="PROSITE" id="PS50994"/>
    </source>
</evidence>
<protein>
    <submittedName>
        <fullName evidence="3">Uncharacterized protein LOC120262216</fullName>
    </submittedName>
</protein>
<dbReference type="PANTHER" id="PTHR48475:SF1">
    <property type="entry name" value="RNASE H TYPE-1 DOMAIN-CONTAINING PROTEIN"/>
    <property type="match status" value="1"/>
</dbReference>
<dbReference type="PROSITE" id="PS50994">
    <property type="entry name" value="INTEGRASE"/>
    <property type="match status" value="1"/>
</dbReference>
<evidence type="ECO:0000313" key="2">
    <source>
        <dbReference type="Proteomes" id="UP001515500"/>
    </source>
</evidence>
<accession>A0AB40BII5</accession>
<keyword evidence="2" id="KW-1185">Reference proteome</keyword>
<dbReference type="GO" id="GO:0015074">
    <property type="term" value="P:DNA integration"/>
    <property type="evidence" value="ECO:0007669"/>
    <property type="project" value="InterPro"/>
</dbReference>
<name>A0AB40BII5_DIOCR</name>
<feature type="domain" description="Integrase catalytic" evidence="1">
    <location>
        <begin position="1"/>
        <end position="102"/>
    </location>
</feature>
<dbReference type="AlphaFoldDB" id="A0AB40BII5"/>
<evidence type="ECO:0000313" key="3">
    <source>
        <dbReference type="RefSeq" id="XP_039126228.1"/>
    </source>
</evidence>
<dbReference type="Gene3D" id="3.30.420.10">
    <property type="entry name" value="Ribonuclease H-like superfamily/Ribonuclease H"/>
    <property type="match status" value="1"/>
</dbReference>
<dbReference type="RefSeq" id="XP_039126228.1">
    <property type="nucleotide sequence ID" value="XM_039270294.1"/>
</dbReference>
<gene>
    <name evidence="3" type="primary">LOC120262216</name>
</gene>
<dbReference type="GeneID" id="120262216"/>
<dbReference type="GO" id="GO:0003676">
    <property type="term" value="F:nucleic acid binding"/>
    <property type="evidence" value="ECO:0007669"/>
    <property type="project" value="InterPro"/>
</dbReference>
<dbReference type="InterPro" id="IPR012337">
    <property type="entry name" value="RNaseH-like_sf"/>
</dbReference>
<proteinExistence type="predicted"/>
<sequence>MKKELLAIVYASDKFRPYLVHWKFEKVMKRYGVTHRVAIAYHPQTNGQVEVTNGELKLIIEKTVHQGRSDWLKWLDDALWAYRIAYKTSTGHTPYRLVYGKACHLLVELEHQAYRAIKLLNLNTQEMQRKRNFN</sequence>
<dbReference type="PANTHER" id="PTHR48475">
    <property type="entry name" value="RIBONUCLEASE H"/>
    <property type="match status" value="1"/>
</dbReference>
<dbReference type="InterPro" id="IPR036397">
    <property type="entry name" value="RNaseH_sf"/>
</dbReference>
<reference evidence="3" key="1">
    <citation type="submission" date="2025-08" db="UniProtKB">
        <authorList>
            <consortium name="RefSeq"/>
        </authorList>
    </citation>
    <scope>IDENTIFICATION</scope>
</reference>
<dbReference type="InterPro" id="IPR001584">
    <property type="entry name" value="Integrase_cat-core"/>
</dbReference>
<dbReference type="Proteomes" id="UP001515500">
    <property type="component" value="Chromosome 5"/>
</dbReference>
<dbReference type="SUPFAM" id="SSF53098">
    <property type="entry name" value="Ribonuclease H-like"/>
    <property type="match status" value="1"/>
</dbReference>
<organism evidence="2 3">
    <name type="scientific">Dioscorea cayennensis subsp. rotundata</name>
    <name type="common">White Guinea yam</name>
    <name type="synonym">Dioscorea rotundata</name>
    <dbReference type="NCBI Taxonomy" id="55577"/>
    <lineage>
        <taxon>Eukaryota</taxon>
        <taxon>Viridiplantae</taxon>
        <taxon>Streptophyta</taxon>
        <taxon>Embryophyta</taxon>
        <taxon>Tracheophyta</taxon>
        <taxon>Spermatophyta</taxon>
        <taxon>Magnoliopsida</taxon>
        <taxon>Liliopsida</taxon>
        <taxon>Dioscoreales</taxon>
        <taxon>Dioscoreaceae</taxon>
        <taxon>Dioscorea</taxon>
    </lineage>
</organism>